<feature type="transmembrane region" description="Helical" evidence="1">
    <location>
        <begin position="37"/>
        <end position="55"/>
    </location>
</feature>
<dbReference type="EMBL" id="FOSR01000016">
    <property type="protein sequence ID" value="SFL13889.1"/>
    <property type="molecule type" value="Genomic_DNA"/>
</dbReference>
<gene>
    <name evidence="2" type="ORF">SAMN05192579_11618</name>
</gene>
<accession>A0A1I4F8N1</accession>
<name>A0A1I4F8N1_9GAMM</name>
<keyword evidence="1" id="KW-1133">Transmembrane helix</keyword>
<proteinExistence type="predicted"/>
<sequence>MALVTVRYLQREFGLPILKASMLINEHRSAASRRHRALWLVATICVLASASSGIFDLHWPKAISAACWFVGLVLVFLQLYLIQHDSREPILAAARAWRASARNKPVA</sequence>
<evidence type="ECO:0000256" key="1">
    <source>
        <dbReference type="SAM" id="Phobius"/>
    </source>
</evidence>
<organism evidence="2 3">
    <name type="scientific">Rhodanobacter glycinis</name>
    <dbReference type="NCBI Taxonomy" id="582702"/>
    <lineage>
        <taxon>Bacteria</taxon>
        <taxon>Pseudomonadati</taxon>
        <taxon>Pseudomonadota</taxon>
        <taxon>Gammaproteobacteria</taxon>
        <taxon>Lysobacterales</taxon>
        <taxon>Rhodanobacteraceae</taxon>
        <taxon>Rhodanobacter</taxon>
    </lineage>
</organism>
<dbReference type="Proteomes" id="UP000198725">
    <property type="component" value="Unassembled WGS sequence"/>
</dbReference>
<evidence type="ECO:0000313" key="3">
    <source>
        <dbReference type="Proteomes" id="UP000198725"/>
    </source>
</evidence>
<dbReference type="AlphaFoldDB" id="A0A1I4F8N1"/>
<keyword evidence="3" id="KW-1185">Reference proteome</keyword>
<feature type="transmembrane region" description="Helical" evidence="1">
    <location>
        <begin position="61"/>
        <end position="82"/>
    </location>
</feature>
<keyword evidence="1" id="KW-0812">Transmembrane</keyword>
<reference evidence="3" key="1">
    <citation type="submission" date="2016-10" db="EMBL/GenBank/DDBJ databases">
        <authorList>
            <person name="Varghese N."/>
            <person name="Submissions S."/>
        </authorList>
    </citation>
    <scope>NUCLEOTIDE SEQUENCE [LARGE SCALE GENOMIC DNA]</scope>
    <source>
        <strain evidence="3">MO64</strain>
    </source>
</reference>
<protein>
    <submittedName>
        <fullName evidence="2">Uncharacterized protein</fullName>
    </submittedName>
</protein>
<keyword evidence="1" id="KW-0472">Membrane</keyword>
<dbReference type="RefSeq" id="WP_139201764.1">
    <property type="nucleotide sequence ID" value="NZ_FOSR01000016.1"/>
</dbReference>
<evidence type="ECO:0000313" key="2">
    <source>
        <dbReference type="EMBL" id="SFL13889.1"/>
    </source>
</evidence>